<dbReference type="EMBL" id="JARKIF010000013">
    <property type="protein sequence ID" value="KAJ7624444.1"/>
    <property type="molecule type" value="Genomic_DNA"/>
</dbReference>
<evidence type="ECO:0000313" key="1">
    <source>
        <dbReference type="EMBL" id="KAJ7624444.1"/>
    </source>
</evidence>
<gene>
    <name evidence="1" type="ORF">FB45DRAFT_1086060</name>
</gene>
<evidence type="ECO:0000313" key="2">
    <source>
        <dbReference type="Proteomes" id="UP001221142"/>
    </source>
</evidence>
<sequence>MAEAVILNNFRIAFRILGRNVERTLAGLDTQIERHLDEVMQFQQGVIASVILWQLANVFPPDELDIVNKSLLVMISYLRGAPIPTAPLVEDAPTEMHRALGVPEIAQLIVSHVDSLAALSFLARTATIFHDHALDSLWRSQSGLVNLIKCMPEDLWEVRDIRPGSTALVDKLRAVASKARLCKCAPQRQNALNLTQENKSRIRKPFDL</sequence>
<reference evidence="1" key="1">
    <citation type="submission" date="2023-03" db="EMBL/GenBank/DDBJ databases">
        <title>Massive genome expansion in bonnet fungi (Mycena s.s.) driven by repeated elements and novel gene families across ecological guilds.</title>
        <authorList>
            <consortium name="Lawrence Berkeley National Laboratory"/>
            <person name="Harder C.B."/>
            <person name="Miyauchi S."/>
            <person name="Viragh M."/>
            <person name="Kuo A."/>
            <person name="Thoen E."/>
            <person name="Andreopoulos B."/>
            <person name="Lu D."/>
            <person name="Skrede I."/>
            <person name="Drula E."/>
            <person name="Henrissat B."/>
            <person name="Morin E."/>
            <person name="Kohler A."/>
            <person name="Barry K."/>
            <person name="LaButti K."/>
            <person name="Morin E."/>
            <person name="Salamov A."/>
            <person name="Lipzen A."/>
            <person name="Mereny Z."/>
            <person name="Hegedus B."/>
            <person name="Baldrian P."/>
            <person name="Stursova M."/>
            <person name="Weitz H."/>
            <person name="Taylor A."/>
            <person name="Grigoriev I.V."/>
            <person name="Nagy L.G."/>
            <person name="Martin F."/>
            <person name="Kauserud H."/>
        </authorList>
    </citation>
    <scope>NUCLEOTIDE SEQUENCE</scope>
    <source>
        <strain evidence="1">9284</strain>
    </source>
</reference>
<dbReference type="AlphaFoldDB" id="A0AAD7FKH9"/>
<organism evidence="1 2">
    <name type="scientific">Roridomyces roridus</name>
    <dbReference type="NCBI Taxonomy" id="1738132"/>
    <lineage>
        <taxon>Eukaryota</taxon>
        <taxon>Fungi</taxon>
        <taxon>Dikarya</taxon>
        <taxon>Basidiomycota</taxon>
        <taxon>Agaricomycotina</taxon>
        <taxon>Agaricomycetes</taxon>
        <taxon>Agaricomycetidae</taxon>
        <taxon>Agaricales</taxon>
        <taxon>Marasmiineae</taxon>
        <taxon>Mycenaceae</taxon>
        <taxon>Roridomyces</taxon>
    </lineage>
</organism>
<accession>A0AAD7FKH9</accession>
<comment type="caution">
    <text evidence="1">The sequence shown here is derived from an EMBL/GenBank/DDBJ whole genome shotgun (WGS) entry which is preliminary data.</text>
</comment>
<proteinExistence type="predicted"/>
<keyword evidence="2" id="KW-1185">Reference proteome</keyword>
<name>A0AAD7FKH9_9AGAR</name>
<protein>
    <submittedName>
        <fullName evidence="1">Uncharacterized protein</fullName>
    </submittedName>
</protein>
<dbReference type="Proteomes" id="UP001221142">
    <property type="component" value="Unassembled WGS sequence"/>
</dbReference>